<evidence type="ECO:0000313" key="2">
    <source>
        <dbReference type="Proteomes" id="UP000314616"/>
    </source>
</evidence>
<dbReference type="Proteomes" id="UP000314616">
    <property type="component" value="Chromosome"/>
</dbReference>
<accession>A0A5B8C6K4</accession>
<name>A0A5B8C6K4_9MICO</name>
<proteinExistence type="predicted"/>
<organism evidence="1 2">
    <name type="scientific">Georgenia yuyongxinii</name>
    <dbReference type="NCBI Taxonomy" id="2589797"/>
    <lineage>
        <taxon>Bacteria</taxon>
        <taxon>Bacillati</taxon>
        <taxon>Actinomycetota</taxon>
        <taxon>Actinomycetes</taxon>
        <taxon>Micrococcales</taxon>
        <taxon>Bogoriellaceae</taxon>
        <taxon>Georgenia</taxon>
    </lineage>
</organism>
<dbReference type="KEGG" id="gyu:FE374_09415"/>
<dbReference type="AlphaFoldDB" id="A0A5B8C6K4"/>
<evidence type="ECO:0000313" key="1">
    <source>
        <dbReference type="EMBL" id="QDC24802.1"/>
    </source>
</evidence>
<dbReference type="OrthoDB" id="3260805at2"/>
<dbReference type="EMBL" id="CP040915">
    <property type="protein sequence ID" value="QDC24802.1"/>
    <property type="molecule type" value="Genomic_DNA"/>
</dbReference>
<gene>
    <name evidence="1" type="ORF">FE374_09415</name>
</gene>
<dbReference type="RefSeq" id="WP_139928508.1">
    <property type="nucleotide sequence ID" value="NZ_CP040915.1"/>
</dbReference>
<sequence length="167" mass="18060">MIFGRGPRLPSDVAVHLKPFGTLAVAELTDGGWAVVSTGALLIADASGIRARHPWHTVQHGRWDGAMHQFTVTWVDGAQRPLALTTATDEVESFATALRERVQSSVVHTETAQTTTGALVRAQIRRDEDGSLFSQLTAQGELVGDDDERRLIDALERRARAAVGLPT</sequence>
<protein>
    <submittedName>
        <fullName evidence="1">Uncharacterized protein</fullName>
    </submittedName>
</protein>
<reference evidence="1 2" key="1">
    <citation type="submission" date="2019-05" db="EMBL/GenBank/DDBJ databases">
        <title>Georgenia *** sp. nov., and Georgenia *** sp. nov., isolated from the intestinal contents of plateau pika (Ochotona curzoniae) in the Qinghai-Tibet plateau of China.</title>
        <authorList>
            <person name="Tian Z."/>
        </authorList>
    </citation>
    <scope>NUCLEOTIDE SEQUENCE [LARGE SCALE GENOMIC DNA]</scope>
    <source>
        <strain evidence="1 2">Z443</strain>
    </source>
</reference>